<dbReference type="EMBL" id="KN832073">
    <property type="protein sequence ID" value="KIN95232.1"/>
    <property type="molecule type" value="Genomic_DNA"/>
</dbReference>
<evidence type="ECO:0000313" key="1">
    <source>
        <dbReference type="EMBL" id="KIN95232.1"/>
    </source>
</evidence>
<organism evidence="1 2">
    <name type="scientific">Pisolithus tinctorius Marx 270</name>
    <dbReference type="NCBI Taxonomy" id="870435"/>
    <lineage>
        <taxon>Eukaryota</taxon>
        <taxon>Fungi</taxon>
        <taxon>Dikarya</taxon>
        <taxon>Basidiomycota</taxon>
        <taxon>Agaricomycotina</taxon>
        <taxon>Agaricomycetes</taxon>
        <taxon>Agaricomycetidae</taxon>
        <taxon>Boletales</taxon>
        <taxon>Sclerodermatineae</taxon>
        <taxon>Pisolithaceae</taxon>
        <taxon>Pisolithus</taxon>
    </lineage>
</organism>
<proteinExistence type="predicted"/>
<sequence length="77" mass="8806">MIQKSSSILERIHLLSNTFPLRNGERQRNNSYTISKIWRSLLTALAGPSTRALIKQSNAVLWVPSNIVEWFRGSPVR</sequence>
<dbReference type="Proteomes" id="UP000054217">
    <property type="component" value="Unassembled WGS sequence"/>
</dbReference>
<dbReference type="InParanoid" id="A0A0C3IDV3"/>
<accession>A0A0C3IDV3</accession>
<reference evidence="2" key="2">
    <citation type="submission" date="2015-01" db="EMBL/GenBank/DDBJ databases">
        <title>Evolutionary Origins and Diversification of the Mycorrhizal Mutualists.</title>
        <authorList>
            <consortium name="DOE Joint Genome Institute"/>
            <consortium name="Mycorrhizal Genomics Consortium"/>
            <person name="Kohler A."/>
            <person name="Kuo A."/>
            <person name="Nagy L.G."/>
            <person name="Floudas D."/>
            <person name="Copeland A."/>
            <person name="Barry K.W."/>
            <person name="Cichocki N."/>
            <person name="Veneault-Fourrey C."/>
            <person name="LaButti K."/>
            <person name="Lindquist E.A."/>
            <person name="Lipzen A."/>
            <person name="Lundell T."/>
            <person name="Morin E."/>
            <person name="Murat C."/>
            <person name="Riley R."/>
            <person name="Ohm R."/>
            <person name="Sun H."/>
            <person name="Tunlid A."/>
            <person name="Henrissat B."/>
            <person name="Grigoriev I.V."/>
            <person name="Hibbett D.S."/>
            <person name="Martin F."/>
        </authorList>
    </citation>
    <scope>NUCLEOTIDE SEQUENCE [LARGE SCALE GENOMIC DNA]</scope>
    <source>
        <strain evidence="2">Marx 270</strain>
    </source>
</reference>
<name>A0A0C3IDV3_PISTI</name>
<reference evidence="1 2" key="1">
    <citation type="submission" date="2014-04" db="EMBL/GenBank/DDBJ databases">
        <authorList>
            <consortium name="DOE Joint Genome Institute"/>
            <person name="Kuo A."/>
            <person name="Kohler A."/>
            <person name="Costa M.D."/>
            <person name="Nagy L.G."/>
            <person name="Floudas D."/>
            <person name="Copeland A."/>
            <person name="Barry K.W."/>
            <person name="Cichocki N."/>
            <person name="Veneault-Fourrey C."/>
            <person name="LaButti K."/>
            <person name="Lindquist E.A."/>
            <person name="Lipzen A."/>
            <person name="Lundell T."/>
            <person name="Morin E."/>
            <person name="Murat C."/>
            <person name="Sun H."/>
            <person name="Tunlid A."/>
            <person name="Henrissat B."/>
            <person name="Grigoriev I.V."/>
            <person name="Hibbett D.S."/>
            <person name="Martin F."/>
            <person name="Nordberg H.P."/>
            <person name="Cantor M.N."/>
            <person name="Hua S.X."/>
        </authorList>
    </citation>
    <scope>NUCLEOTIDE SEQUENCE [LARGE SCALE GENOMIC DNA]</scope>
    <source>
        <strain evidence="1 2">Marx 270</strain>
    </source>
</reference>
<gene>
    <name evidence="1" type="ORF">M404DRAFT_331099</name>
</gene>
<dbReference type="HOGENOM" id="CLU_2639055_0_0_1"/>
<evidence type="ECO:0000313" key="2">
    <source>
        <dbReference type="Proteomes" id="UP000054217"/>
    </source>
</evidence>
<dbReference type="AlphaFoldDB" id="A0A0C3IDV3"/>
<protein>
    <submittedName>
        <fullName evidence="1">Uncharacterized protein</fullName>
    </submittedName>
</protein>
<keyword evidence="2" id="KW-1185">Reference proteome</keyword>